<dbReference type="AlphaFoldDB" id="A0A7K1GCN5"/>
<evidence type="ECO:0000256" key="2">
    <source>
        <dbReference type="PROSITE-ProRule" id="PRU01282"/>
    </source>
</evidence>
<evidence type="ECO:0000313" key="3">
    <source>
        <dbReference type="EMBL" id="MTE26184.1"/>
    </source>
</evidence>
<dbReference type="PANTHER" id="PTHR30041:SF8">
    <property type="entry name" value="PROTEIN YFFB"/>
    <property type="match status" value="1"/>
</dbReference>
<dbReference type="Gene3D" id="3.40.30.10">
    <property type="entry name" value="Glutaredoxin"/>
    <property type="match status" value="1"/>
</dbReference>
<organism evidence="3 4">
    <name type="scientific">Winogradskyella ouciana</name>
    <dbReference type="NCBI Taxonomy" id="2608631"/>
    <lineage>
        <taxon>Bacteria</taxon>
        <taxon>Pseudomonadati</taxon>
        <taxon>Bacteroidota</taxon>
        <taxon>Flavobacteriia</taxon>
        <taxon>Flavobacteriales</taxon>
        <taxon>Flavobacteriaceae</taxon>
        <taxon>Winogradskyella</taxon>
    </lineage>
</organism>
<dbReference type="Pfam" id="PF03960">
    <property type="entry name" value="ArsC"/>
    <property type="match status" value="1"/>
</dbReference>
<accession>A0A7K1GCN5</accession>
<gene>
    <name evidence="3" type="ORF">F1003_04490</name>
</gene>
<protein>
    <recommendedName>
        <fullName evidence="5">Arsenate reductase</fullName>
    </recommendedName>
</protein>
<proteinExistence type="inferred from homology"/>
<dbReference type="SUPFAM" id="SSF52833">
    <property type="entry name" value="Thioredoxin-like"/>
    <property type="match status" value="1"/>
</dbReference>
<reference evidence="3 4" key="1">
    <citation type="submission" date="2019-11" db="EMBL/GenBank/DDBJ databases">
        <title>Winogradskyella ouciana sp. nov., isolated from the hadal seawater of the Mariana Trench.</title>
        <authorList>
            <person name="Liu R."/>
        </authorList>
    </citation>
    <scope>NUCLEOTIDE SEQUENCE [LARGE SCALE GENOMIC DNA]</scope>
    <source>
        <strain evidence="3 4">ZXX205</strain>
    </source>
</reference>
<dbReference type="EMBL" id="WJYA01000004">
    <property type="protein sequence ID" value="MTE26184.1"/>
    <property type="molecule type" value="Genomic_DNA"/>
</dbReference>
<comment type="similarity">
    <text evidence="1 2">Belongs to the ArsC family.</text>
</comment>
<dbReference type="InterPro" id="IPR006660">
    <property type="entry name" value="Arsenate_reductase-like"/>
</dbReference>
<evidence type="ECO:0000313" key="4">
    <source>
        <dbReference type="Proteomes" id="UP000447545"/>
    </source>
</evidence>
<evidence type="ECO:0000256" key="1">
    <source>
        <dbReference type="ARBA" id="ARBA00007198"/>
    </source>
</evidence>
<dbReference type="InterPro" id="IPR036249">
    <property type="entry name" value="Thioredoxin-like_sf"/>
</dbReference>
<keyword evidence="4" id="KW-1185">Reference proteome</keyword>
<dbReference type="PANTHER" id="PTHR30041">
    <property type="entry name" value="ARSENATE REDUCTASE"/>
    <property type="match status" value="1"/>
</dbReference>
<dbReference type="RefSeq" id="WP_155088023.1">
    <property type="nucleotide sequence ID" value="NZ_WJYA01000004.1"/>
</dbReference>
<evidence type="ECO:0008006" key="5">
    <source>
        <dbReference type="Google" id="ProtNLM"/>
    </source>
</evidence>
<dbReference type="Proteomes" id="UP000447545">
    <property type="component" value="Unassembled WGS sequence"/>
</dbReference>
<dbReference type="PROSITE" id="PS51353">
    <property type="entry name" value="ARSC"/>
    <property type="match status" value="1"/>
</dbReference>
<sequence length="117" mass="13771">MKKVFYLSTCNTCMRIINELDLSSDFHLQDIKTEAITQSQLENMRSLTNSYESLFSKRARLYKELDLKNKNLTEEDYKNHILKHYTFLKRPVIIFNDQIFIGNSKKTVASAKQALDE</sequence>
<name>A0A7K1GCN5_9FLAO</name>
<comment type="caution">
    <text evidence="3">The sequence shown here is derived from an EMBL/GenBank/DDBJ whole genome shotgun (WGS) entry which is preliminary data.</text>
</comment>